<feature type="region of interest" description="Disordered" evidence="12">
    <location>
        <begin position="425"/>
        <end position="495"/>
    </location>
</feature>
<keyword evidence="14" id="KW-1185">Reference proteome</keyword>
<dbReference type="CDD" id="cd18088">
    <property type="entry name" value="Nep1-like"/>
    <property type="match status" value="1"/>
</dbReference>
<feature type="region of interest" description="Disordered" evidence="12">
    <location>
        <begin position="309"/>
        <end position="410"/>
    </location>
</feature>
<feature type="coiled-coil region" evidence="11">
    <location>
        <begin position="619"/>
        <end position="734"/>
    </location>
</feature>
<evidence type="ECO:0000256" key="8">
    <source>
        <dbReference type="ARBA" id="ARBA00022730"/>
    </source>
</evidence>
<dbReference type="InterPro" id="IPR029026">
    <property type="entry name" value="tRNA_m1G_MTases_N"/>
</dbReference>
<keyword evidence="6" id="KW-0808">Transferase</keyword>
<evidence type="ECO:0000256" key="7">
    <source>
        <dbReference type="ARBA" id="ARBA00022691"/>
    </source>
</evidence>
<protein>
    <recommendedName>
        <fullName evidence="15">Ribosomal RNA small subunit methyltransferase NEP1</fullName>
    </recommendedName>
</protein>
<evidence type="ECO:0000256" key="5">
    <source>
        <dbReference type="ARBA" id="ARBA00022603"/>
    </source>
</evidence>
<evidence type="ECO:0000256" key="11">
    <source>
        <dbReference type="SAM" id="Coils"/>
    </source>
</evidence>
<dbReference type="PANTHER" id="PTHR12636">
    <property type="entry name" value="NEP1/MRA1"/>
    <property type="match status" value="1"/>
</dbReference>
<comment type="caution">
    <text evidence="13">The sequence shown here is derived from an EMBL/GenBank/DDBJ whole genome shotgun (WGS) entry which is preliminary data.</text>
</comment>
<dbReference type="Proteomes" id="UP000320333">
    <property type="component" value="Unassembled WGS sequence"/>
</dbReference>
<evidence type="ECO:0000256" key="10">
    <source>
        <dbReference type="ARBA" id="ARBA00023242"/>
    </source>
</evidence>
<keyword evidence="3" id="KW-0690">Ribosome biogenesis</keyword>
<dbReference type="FunFam" id="3.40.1280.10:FF:000003">
    <property type="entry name" value="Ribosomal RNA small subunit methyltransferase"/>
    <property type="match status" value="1"/>
</dbReference>
<dbReference type="OrthoDB" id="269804at2759"/>
<dbReference type="Pfam" id="PF03587">
    <property type="entry name" value="EMG1"/>
    <property type="match status" value="1"/>
</dbReference>
<organism evidence="13 14">
    <name type="scientific">Chytriomyces confervae</name>
    <dbReference type="NCBI Taxonomy" id="246404"/>
    <lineage>
        <taxon>Eukaryota</taxon>
        <taxon>Fungi</taxon>
        <taxon>Fungi incertae sedis</taxon>
        <taxon>Chytridiomycota</taxon>
        <taxon>Chytridiomycota incertae sedis</taxon>
        <taxon>Chytridiomycetes</taxon>
        <taxon>Chytridiales</taxon>
        <taxon>Chytriomycetaceae</taxon>
        <taxon>Chytriomyces</taxon>
    </lineage>
</organism>
<dbReference type="GO" id="GO:0019843">
    <property type="term" value="F:rRNA binding"/>
    <property type="evidence" value="ECO:0007669"/>
    <property type="project" value="UniProtKB-KW"/>
</dbReference>
<keyword evidence="11" id="KW-0175">Coiled coil</keyword>
<proteinExistence type="inferred from homology"/>
<dbReference type="AlphaFoldDB" id="A0A507FJB3"/>
<gene>
    <name evidence="13" type="ORF">CcCBS67573_g02440</name>
</gene>
<evidence type="ECO:0008006" key="15">
    <source>
        <dbReference type="Google" id="ProtNLM"/>
    </source>
</evidence>
<name>A0A507FJB3_9FUNG</name>
<accession>A0A507FJB3</accession>
<keyword evidence="9" id="KW-0694">RNA-binding</keyword>
<dbReference type="GO" id="GO:0070475">
    <property type="term" value="P:rRNA base methylation"/>
    <property type="evidence" value="ECO:0007669"/>
    <property type="project" value="InterPro"/>
</dbReference>
<comment type="subcellular location">
    <subcellularLocation>
        <location evidence="1">Nucleus</location>
        <location evidence="1">Nucleolus</location>
    </subcellularLocation>
</comment>
<dbReference type="InterPro" id="IPR029028">
    <property type="entry name" value="Alpha/beta_knot_MTases"/>
</dbReference>
<dbReference type="PANTHER" id="PTHR12636:SF5">
    <property type="entry name" value="RIBOSOMAL RNA SMALL SUBUNIT METHYLTRANSFERASE NEP1"/>
    <property type="match status" value="1"/>
</dbReference>
<evidence type="ECO:0000256" key="1">
    <source>
        <dbReference type="ARBA" id="ARBA00004604"/>
    </source>
</evidence>
<dbReference type="InterPro" id="IPR005304">
    <property type="entry name" value="Rbsml_bgen_MeTrfase_EMG1/NEP1"/>
</dbReference>
<comment type="similarity">
    <text evidence="2">Belongs to the class IV-like SAM-binding methyltransferase superfamily. RNA methyltransferase NEP1 family.</text>
</comment>
<sequence>MEFLQPQKAPKVASTSKEKESQKRLIVVLEQASLETVKLGKGKEGHYALLNCDDHHHLLKKNNRDISESRPDITHQCLLTLLDSPLNKAGLLQVYIHTTKNALIEVNPHVRIPRTFKRFCGLMVQLLHKLSIRSVAGPEKLLKIIKNPITDHLPANARKITMSSDSAVVKCSDYVKTLPDGPIVFFIGAMAHGEDNWVDDIVDEKISISEFPLSASVTCGKLTCAFEDMWGSVMSRQGPERRGTLASLFVRKQKESENAAVPPTAVRHVKEFSTAPDVPVPVSLALGTKTAAQRSREYAANLTIKKEAEKEKEPIMRRSSSIQLQRTPSTDSSRSGSTSGGQRRQLAVRTSSNGGLVPTPPTAAPASRRISVSARPPSIATSQDYKSPTNAATAPRKPRPSSVAVPIPAPPAINRKQSVISRISTLPASKPAPLPSRKKSVVRESVTPVESTASESIPRKSSISGSSVMSPTSTEAGEAESPRRKTSIQNQQPAAPEITRQMLESIIAELKNTLAIQRSRLEFTTHELDSKNSIILEMQKSAGFAAFGADGKRLSTCRCDEYSMELEILKAESFKSIGYKNETIDSLRRQLRLKDTSIGNMTAQLAKLKLDLDHSSIAQSQLEQNLTAKTIECDAAKREMIESNNAQFGAVFELKKEIGKLESQNAKSEELTATLKREVAHFQSETARLRAEIDMLQNELGHSVSTLKHKTRQIEELESENSRLVEQVAGQTQLCADTRLQLADANNELEAIFSDMRSREEAHEMEMQQARSEHEAEVKKLRVKSQAVFTKKARNSGSDLRSPEYDDGFIEILNMDADSEESLRERIPQQKAVQRASREFDSAGVDSSITHVYDTDDGDLASPIGKCSCVEFEDVLKRAQFSLDAIQSSAEQMAKSFSFAKFERSDALLCRVHSALHFFIDGENGAVDLYGRDFKRSSAQSIESSDPRRSDLDMRNMSMSMLRLSPSPPGSTSPSPSRNLSRELKLGKNPHSSIDKARLRSFTVTLLDEITNERNKIRFAMQESQMFSLWINSVVSDISEIQEIMAPQ</sequence>
<keyword evidence="10" id="KW-0539">Nucleus</keyword>
<keyword evidence="5" id="KW-0489">Methyltransferase</keyword>
<evidence type="ECO:0000256" key="2">
    <source>
        <dbReference type="ARBA" id="ARBA00008115"/>
    </source>
</evidence>
<feature type="compositionally biased region" description="Low complexity" evidence="12">
    <location>
        <begin position="454"/>
        <end position="467"/>
    </location>
</feature>
<dbReference type="STRING" id="246404.A0A507FJB3"/>
<feature type="region of interest" description="Disordered" evidence="12">
    <location>
        <begin position="961"/>
        <end position="989"/>
    </location>
</feature>
<evidence type="ECO:0000256" key="12">
    <source>
        <dbReference type="SAM" id="MobiDB-lite"/>
    </source>
</evidence>
<evidence type="ECO:0000256" key="6">
    <source>
        <dbReference type="ARBA" id="ARBA00022679"/>
    </source>
</evidence>
<dbReference type="GO" id="GO:0032040">
    <property type="term" value="C:small-subunit processome"/>
    <property type="evidence" value="ECO:0007669"/>
    <property type="project" value="TreeGrafter"/>
</dbReference>
<keyword evidence="8" id="KW-0699">rRNA-binding</keyword>
<dbReference type="SUPFAM" id="SSF75217">
    <property type="entry name" value="alpha/beta knot"/>
    <property type="match status" value="1"/>
</dbReference>
<reference evidence="13 14" key="1">
    <citation type="journal article" date="2019" name="Sci. Rep.">
        <title>Comparative genomics of chytrid fungi reveal insights into the obligate biotrophic and pathogenic lifestyle of Synchytrium endobioticum.</title>
        <authorList>
            <person name="van de Vossenberg B.T.L.H."/>
            <person name="Warris S."/>
            <person name="Nguyen H.D.T."/>
            <person name="van Gent-Pelzer M.P.E."/>
            <person name="Joly D.L."/>
            <person name="van de Geest H.C."/>
            <person name="Bonants P.J.M."/>
            <person name="Smith D.S."/>
            <person name="Levesque C.A."/>
            <person name="van der Lee T.A.J."/>
        </authorList>
    </citation>
    <scope>NUCLEOTIDE SEQUENCE [LARGE SCALE GENOMIC DNA]</scope>
    <source>
        <strain evidence="13 14">CBS 675.73</strain>
    </source>
</reference>
<evidence type="ECO:0000256" key="9">
    <source>
        <dbReference type="ARBA" id="ARBA00022884"/>
    </source>
</evidence>
<keyword evidence="4" id="KW-0698">rRNA processing</keyword>
<evidence type="ECO:0000313" key="14">
    <source>
        <dbReference type="Proteomes" id="UP000320333"/>
    </source>
</evidence>
<dbReference type="Gene3D" id="3.40.1280.10">
    <property type="match status" value="1"/>
</dbReference>
<evidence type="ECO:0000256" key="3">
    <source>
        <dbReference type="ARBA" id="ARBA00022517"/>
    </source>
</evidence>
<feature type="compositionally biased region" description="Polar residues" evidence="12">
    <location>
        <begin position="379"/>
        <end position="392"/>
    </location>
</feature>
<dbReference type="EMBL" id="QEAP01000051">
    <property type="protein sequence ID" value="TPX76312.1"/>
    <property type="molecule type" value="Genomic_DNA"/>
</dbReference>
<dbReference type="GO" id="GO:0070037">
    <property type="term" value="F:rRNA (pseudouridine) methyltransferase activity"/>
    <property type="evidence" value="ECO:0007669"/>
    <property type="project" value="InterPro"/>
</dbReference>
<keyword evidence="7" id="KW-0949">S-adenosyl-L-methionine</keyword>
<evidence type="ECO:0000256" key="4">
    <source>
        <dbReference type="ARBA" id="ARBA00022552"/>
    </source>
</evidence>
<feature type="compositionally biased region" description="Low complexity" evidence="12">
    <location>
        <begin position="326"/>
        <end position="344"/>
    </location>
</feature>
<evidence type="ECO:0000313" key="13">
    <source>
        <dbReference type="EMBL" id="TPX76312.1"/>
    </source>
</evidence>